<dbReference type="PANTHER" id="PTHR23193">
    <property type="entry name" value="NUCLEAR PORE COMPLEX PROTEIN NUP"/>
    <property type="match status" value="1"/>
</dbReference>
<feature type="region of interest" description="Disordered" evidence="4">
    <location>
        <begin position="456"/>
        <end position="498"/>
    </location>
</feature>
<keyword evidence="2" id="KW-0813">Transport</keyword>
<feature type="domain" description="Nucleoporin Nup159/Nup146 N-terminal" evidence="5">
    <location>
        <begin position="50"/>
        <end position="431"/>
    </location>
</feature>
<dbReference type="InterPro" id="IPR015943">
    <property type="entry name" value="WD40/YVTN_repeat-like_dom_sf"/>
</dbReference>
<comment type="subcellular location">
    <subcellularLocation>
        <location evidence="1">Nucleus</location>
    </subcellularLocation>
</comment>
<evidence type="ECO:0000313" key="6">
    <source>
        <dbReference type="EMBL" id="KAH7095183.1"/>
    </source>
</evidence>
<feature type="region of interest" description="Disordered" evidence="4">
    <location>
        <begin position="579"/>
        <end position="605"/>
    </location>
</feature>
<feature type="compositionally biased region" description="Low complexity" evidence="4">
    <location>
        <begin position="1005"/>
        <end position="1018"/>
    </location>
</feature>
<feature type="compositionally biased region" description="Low complexity" evidence="4">
    <location>
        <begin position="579"/>
        <end position="590"/>
    </location>
</feature>
<dbReference type="GO" id="GO:0008139">
    <property type="term" value="F:nuclear localization sequence binding"/>
    <property type="evidence" value="ECO:0007669"/>
    <property type="project" value="TreeGrafter"/>
</dbReference>
<evidence type="ECO:0000256" key="1">
    <source>
        <dbReference type="ARBA" id="ARBA00004123"/>
    </source>
</evidence>
<keyword evidence="3" id="KW-0539">Nucleus</keyword>
<feature type="compositionally biased region" description="Low complexity" evidence="4">
    <location>
        <begin position="544"/>
        <end position="553"/>
    </location>
</feature>
<keyword evidence="7" id="KW-1185">Reference proteome</keyword>
<feature type="compositionally biased region" description="Polar residues" evidence="4">
    <location>
        <begin position="956"/>
        <end position="975"/>
    </location>
</feature>
<proteinExistence type="predicted"/>
<name>A0A8K0W4S2_9PLEO</name>
<evidence type="ECO:0000256" key="2">
    <source>
        <dbReference type="ARBA" id="ARBA00022448"/>
    </source>
</evidence>
<dbReference type="Pfam" id="PF16755">
    <property type="entry name" value="Beta-prop_NUP159_NUP214"/>
    <property type="match status" value="1"/>
</dbReference>
<evidence type="ECO:0000313" key="7">
    <source>
        <dbReference type="Proteomes" id="UP000813461"/>
    </source>
</evidence>
<dbReference type="OrthoDB" id="248320at2759"/>
<feature type="compositionally biased region" description="Polar residues" evidence="4">
    <location>
        <begin position="652"/>
        <end position="675"/>
    </location>
</feature>
<dbReference type="GO" id="GO:0006606">
    <property type="term" value="P:protein import into nucleus"/>
    <property type="evidence" value="ECO:0007669"/>
    <property type="project" value="TreeGrafter"/>
</dbReference>
<evidence type="ECO:0000256" key="4">
    <source>
        <dbReference type="SAM" id="MobiDB-lite"/>
    </source>
</evidence>
<feature type="compositionally biased region" description="Low complexity" evidence="4">
    <location>
        <begin position="469"/>
        <end position="498"/>
    </location>
</feature>
<dbReference type="InterPro" id="IPR039462">
    <property type="entry name" value="Nup159/Nup146_N"/>
</dbReference>
<dbReference type="GO" id="GO:0006405">
    <property type="term" value="P:RNA export from nucleus"/>
    <property type="evidence" value="ECO:0007669"/>
    <property type="project" value="TreeGrafter"/>
</dbReference>
<evidence type="ECO:0000259" key="5">
    <source>
        <dbReference type="Pfam" id="PF16755"/>
    </source>
</evidence>
<protein>
    <recommendedName>
        <fullName evidence="5">Nucleoporin Nup159/Nup146 N-terminal domain-containing protein</fullName>
    </recommendedName>
</protein>
<evidence type="ECO:0000256" key="3">
    <source>
        <dbReference type="ARBA" id="ARBA00023242"/>
    </source>
</evidence>
<accession>A0A8K0W4S2</accession>
<sequence length="1438" mass="152563">MSAAAPTIAVGGEIEEFQTEHLGFRALGQGAEGPKKLKILPKPWPFDHVPPACATLLSIASKPGLLAAAGPDALIVTSTDKVRKAFGSKAGEWDVIADFTPDVSITLGLPPLRHVVFSTNGEFLVVSAEDQGALAVFNVATLMQGNQAPERKIETDGVAVRSLQPNPMPEFDHYMAVVLESGKLCIVDIAEGGTLTIRNDGVSCATWSSKGKAVAAGLQDGTTSIYLSSGELKGTIPCPPGLEDNYEVTGLTWLKNTEMLLVHSPKPNGTSDDQDNKYHIVECNKAWNEFEFHPTIWDPLLTSTQGPPRDLPSRFSATRLQKWEPDLDDLLIITTSHTDAIEMISSSRKPLSAEQKEAQYGKWVLSPAEDTKKAAVPRLVFGDEGDSVLVGEALDLSVTEKILRPITMLEEITEAPHPLPAYMVLTHQGVLMAWWVVWNKSIEAGTRFPGIVSEADQQKQPVQAPRTIAPSSPAPSGSAQPQSVFGQPSTPAAPSATSTGIFAKPAATFGAPSGPSVPSFGSPGLGSTPPFLSKSAHPFGSTTPAPDKPAAPAFGSPSVIGGAAGVGFGAAGGLGSKVSPWASASQATPSSQPPANPFAAASSSTSGFAKFGQGGGASGFSSFGSTNSGQTGFASLGQQQSKPGFPGLKTEPSGSTVTLGSVAGSSLPSWANTPAQQGGSGFGFGQSKPSSFNTSSFESRASGTSNEETRQRDEATPTPQGPPQPAKGLFGLAEGFKLGSTFKSDGTAKDDLPKPSAPSTESFLGGDFASALAGGGSKTPVTPAKDANKAALNDVSTTPASPPRQQKGLSTSDTLGKEKSLLKAPIPAVEQSDDAPLPPDFLTKKPAEQADDDLPPLAGSPGVKVEAPSSSPEASPIDKDDGDEDSEFSVEEDDEQSREADEDEEAGDSSPPTASRGPQKQPVWSFQDSVNQSPRVFPPAPTPPAAKPGPQPALFGQQSRPAQPSSLFGQPTQKVPLSLGRNGADPSPATPLFPPPANRNQESLRSPSPVRSTSASSIRTRREPIARPGSSLSASIQQTKPPTRQPDVFDLEDEEDERMREQLSRAVEPSRTLEDFVAYQNYTGKSGSKTGHAAQIEMIYKDINGMIDALGWNARSMQSFTEYHKHAQPNHEITKRTLDEVENEGEDGAWFEQWALGEIEDLRLLENELEDGLDSGRVQDVLGKLSQLGRLLREKAKLMTRLNDIRRQIINRKDSDKVEASRKAPLTKEMSDKQKELRVEYARLLTLLSQAEEATILLRSRLASYNAQNGKAGSVPTVDAVKKTIIKMTALAEKRNNDITLIESQMRKVGLTEPSRPSSSSSRTLGTPRRSRGTSLRNSIAESPFATPPTNRSKMSLSELNRRALTPEVDSTPTAGNGYGLYYTPDGSPSSGIELARMSDLVDEHIDSLRETARRRKEVAAGLKKALIARGIKNTKVH</sequence>
<dbReference type="SUPFAM" id="SSF117289">
    <property type="entry name" value="Nucleoporin domain"/>
    <property type="match status" value="1"/>
</dbReference>
<feature type="compositionally biased region" description="Pro residues" evidence="4">
    <location>
        <begin position="936"/>
        <end position="951"/>
    </location>
</feature>
<feature type="region of interest" description="Disordered" evidence="4">
    <location>
        <begin position="514"/>
        <end position="553"/>
    </location>
</feature>
<gene>
    <name evidence="6" type="ORF">FB567DRAFT_21994</name>
</gene>
<dbReference type="InterPro" id="IPR026054">
    <property type="entry name" value="Nucleoporin"/>
</dbReference>
<feature type="compositionally biased region" description="Low complexity" evidence="4">
    <location>
        <begin position="866"/>
        <end position="875"/>
    </location>
</feature>
<feature type="compositionally biased region" description="Pro residues" evidence="4">
    <location>
        <begin position="988"/>
        <end position="997"/>
    </location>
</feature>
<comment type="caution">
    <text evidence="6">The sequence shown here is derived from an EMBL/GenBank/DDBJ whole genome shotgun (WGS) entry which is preliminary data.</text>
</comment>
<dbReference type="GO" id="GO:0017056">
    <property type="term" value="F:structural constituent of nuclear pore"/>
    <property type="evidence" value="ECO:0007669"/>
    <property type="project" value="TreeGrafter"/>
</dbReference>
<dbReference type="GO" id="GO:0005643">
    <property type="term" value="C:nuclear pore"/>
    <property type="evidence" value="ECO:0007669"/>
    <property type="project" value="TreeGrafter"/>
</dbReference>
<feature type="compositionally biased region" description="Acidic residues" evidence="4">
    <location>
        <begin position="880"/>
        <end position="907"/>
    </location>
</feature>
<dbReference type="PANTHER" id="PTHR23193:SF23">
    <property type="entry name" value="NUCLEAR PORE COMPLEX PROTEIN NUP153"/>
    <property type="match status" value="1"/>
</dbReference>
<feature type="compositionally biased region" description="Polar residues" evidence="4">
    <location>
        <begin position="794"/>
        <end position="814"/>
    </location>
</feature>
<feature type="compositionally biased region" description="Polar residues" evidence="4">
    <location>
        <begin position="1030"/>
        <end position="1042"/>
    </location>
</feature>
<feature type="compositionally biased region" description="Polar residues" evidence="4">
    <location>
        <begin position="693"/>
        <end position="706"/>
    </location>
</feature>
<dbReference type="EMBL" id="JAGMVJ010000001">
    <property type="protein sequence ID" value="KAH7095183.1"/>
    <property type="molecule type" value="Genomic_DNA"/>
</dbReference>
<reference evidence="6" key="1">
    <citation type="journal article" date="2021" name="Nat. Commun.">
        <title>Genetic determinants of endophytism in the Arabidopsis root mycobiome.</title>
        <authorList>
            <person name="Mesny F."/>
            <person name="Miyauchi S."/>
            <person name="Thiergart T."/>
            <person name="Pickel B."/>
            <person name="Atanasova L."/>
            <person name="Karlsson M."/>
            <person name="Huettel B."/>
            <person name="Barry K.W."/>
            <person name="Haridas S."/>
            <person name="Chen C."/>
            <person name="Bauer D."/>
            <person name="Andreopoulos W."/>
            <person name="Pangilinan J."/>
            <person name="LaButti K."/>
            <person name="Riley R."/>
            <person name="Lipzen A."/>
            <person name="Clum A."/>
            <person name="Drula E."/>
            <person name="Henrissat B."/>
            <person name="Kohler A."/>
            <person name="Grigoriev I.V."/>
            <person name="Martin F.M."/>
            <person name="Hacquard S."/>
        </authorList>
    </citation>
    <scope>NUCLEOTIDE SEQUENCE</scope>
    <source>
        <strain evidence="6">MPI-SDFR-AT-0120</strain>
    </source>
</reference>
<feature type="compositionally biased region" description="Low complexity" evidence="4">
    <location>
        <begin position="1314"/>
        <end position="1328"/>
    </location>
</feature>
<dbReference type="Proteomes" id="UP000813461">
    <property type="component" value="Unassembled WGS sequence"/>
</dbReference>
<organism evidence="6 7">
    <name type="scientific">Paraphoma chrysanthemicola</name>
    <dbReference type="NCBI Taxonomy" id="798071"/>
    <lineage>
        <taxon>Eukaryota</taxon>
        <taxon>Fungi</taxon>
        <taxon>Dikarya</taxon>
        <taxon>Ascomycota</taxon>
        <taxon>Pezizomycotina</taxon>
        <taxon>Dothideomycetes</taxon>
        <taxon>Pleosporomycetidae</taxon>
        <taxon>Pleosporales</taxon>
        <taxon>Pleosporineae</taxon>
        <taxon>Phaeosphaeriaceae</taxon>
        <taxon>Paraphoma</taxon>
    </lineage>
</organism>
<feature type="region of interest" description="Disordered" evidence="4">
    <location>
        <begin position="630"/>
        <end position="1048"/>
    </location>
</feature>
<feature type="compositionally biased region" description="Polar residues" evidence="4">
    <location>
        <begin position="910"/>
        <end position="933"/>
    </location>
</feature>
<feature type="compositionally biased region" description="Low complexity" evidence="4">
    <location>
        <begin position="514"/>
        <end position="527"/>
    </location>
</feature>
<feature type="region of interest" description="Disordered" evidence="4">
    <location>
        <begin position="1305"/>
        <end position="1355"/>
    </location>
</feature>
<dbReference type="Gene3D" id="2.130.10.10">
    <property type="entry name" value="YVTN repeat-like/Quinoprotein amine dehydrogenase"/>
    <property type="match status" value="1"/>
</dbReference>